<evidence type="ECO:0000313" key="4">
    <source>
        <dbReference type="Proteomes" id="UP000717328"/>
    </source>
</evidence>
<dbReference type="OrthoDB" id="5346159at2759"/>
<dbReference type="GO" id="GO:0044820">
    <property type="term" value="P:mitotic telomere tethering at nuclear periphery"/>
    <property type="evidence" value="ECO:0007669"/>
    <property type="project" value="TreeGrafter"/>
</dbReference>
<dbReference type="Proteomes" id="UP000717328">
    <property type="component" value="Unassembled WGS sequence"/>
</dbReference>
<dbReference type="PANTHER" id="PTHR38044">
    <property type="entry name" value="BOUQUET FORMATION PROTEIN 4"/>
    <property type="match status" value="1"/>
</dbReference>
<gene>
    <name evidence="3" type="ORF">H0H81_008949</name>
</gene>
<feature type="region of interest" description="Disordered" evidence="1">
    <location>
        <begin position="72"/>
        <end position="193"/>
    </location>
</feature>
<feature type="region of interest" description="Disordered" evidence="1">
    <location>
        <begin position="230"/>
        <end position="284"/>
    </location>
</feature>
<dbReference type="PANTHER" id="PTHR38044:SF1">
    <property type="entry name" value="BOUQUET FORMATION PROTEIN 4"/>
    <property type="match status" value="1"/>
</dbReference>
<keyword evidence="4" id="KW-1185">Reference proteome</keyword>
<sequence length="322" mass="34635">MFRAAFPNAPDHEEKIELLWVKENYDLSANNGGPHNPGVTRLAGTWVSPALARVLGDTYALGDLITAVVDATPDPNANYRRSAKSSAPAKPAEPVSVKPVSASTAAATLPTPSPTAGQPNPPKRRKEGSPAPLSVPVSPPTSPTKALPRRSSRTRSPAPRSSIGPFSSVSRTPKVQKTVRREEVQILTPGGSDLTVLDEETEVIEDRITGSELHEQDVAEQQALVQKLKAERDAAKKQEHEVADEDEDEESEAAAESPSTGVKRVRKDEDEELKTIPFNPKEPEVGERAIATNARVGRFQLQPRTRQLAWGAAVFAFGMGAV</sequence>
<evidence type="ECO:0000256" key="1">
    <source>
        <dbReference type="SAM" id="MobiDB-lite"/>
    </source>
</evidence>
<dbReference type="GO" id="GO:1990862">
    <property type="term" value="C:nuclear membrane complex Bqt3-Bqt4"/>
    <property type="evidence" value="ECO:0007669"/>
    <property type="project" value="InterPro"/>
</dbReference>
<feature type="compositionally biased region" description="Polar residues" evidence="1">
    <location>
        <begin position="164"/>
        <end position="175"/>
    </location>
</feature>
<organism evidence="3 4">
    <name type="scientific">Sphagnurus paluster</name>
    <dbReference type="NCBI Taxonomy" id="117069"/>
    <lineage>
        <taxon>Eukaryota</taxon>
        <taxon>Fungi</taxon>
        <taxon>Dikarya</taxon>
        <taxon>Basidiomycota</taxon>
        <taxon>Agaricomycotina</taxon>
        <taxon>Agaricomycetes</taxon>
        <taxon>Agaricomycetidae</taxon>
        <taxon>Agaricales</taxon>
        <taxon>Tricholomatineae</taxon>
        <taxon>Lyophyllaceae</taxon>
        <taxon>Sphagnurus</taxon>
    </lineage>
</organism>
<dbReference type="GO" id="GO:0070197">
    <property type="term" value="P:meiotic attachment of telomere to nuclear envelope"/>
    <property type="evidence" value="ECO:0007669"/>
    <property type="project" value="InterPro"/>
</dbReference>
<feature type="compositionally biased region" description="Low complexity" evidence="1">
    <location>
        <begin position="84"/>
        <end position="116"/>
    </location>
</feature>
<name>A0A9P7G130_9AGAR</name>
<reference evidence="3" key="1">
    <citation type="submission" date="2021-02" db="EMBL/GenBank/DDBJ databases">
        <authorList>
            <person name="Nieuwenhuis M."/>
            <person name="Van De Peppel L.J.J."/>
        </authorList>
    </citation>
    <scope>NUCLEOTIDE SEQUENCE</scope>
    <source>
        <strain evidence="3">D49</strain>
    </source>
</reference>
<dbReference type="EMBL" id="JABCKI010005739">
    <property type="protein sequence ID" value="KAG5638890.1"/>
    <property type="molecule type" value="Genomic_DNA"/>
</dbReference>
<evidence type="ECO:0000259" key="2">
    <source>
        <dbReference type="PROSITE" id="PS51299"/>
    </source>
</evidence>
<protein>
    <recommendedName>
        <fullName evidence="2">HTH APSES-type domain-containing protein</fullName>
    </recommendedName>
</protein>
<reference evidence="3" key="2">
    <citation type="submission" date="2021-10" db="EMBL/GenBank/DDBJ databases">
        <title>Phylogenomics reveals ancestral predisposition of the termite-cultivated fungus Termitomyces towards a domesticated lifestyle.</title>
        <authorList>
            <person name="Auxier B."/>
            <person name="Grum-Grzhimaylo A."/>
            <person name="Cardenas M.E."/>
            <person name="Lodge J.D."/>
            <person name="Laessoe T."/>
            <person name="Pedersen O."/>
            <person name="Smith M.E."/>
            <person name="Kuyper T.W."/>
            <person name="Franco-Molano E.A."/>
            <person name="Baroni T.J."/>
            <person name="Aanen D.K."/>
        </authorList>
    </citation>
    <scope>NUCLEOTIDE SEQUENCE</scope>
    <source>
        <strain evidence="3">D49</strain>
    </source>
</reference>
<proteinExistence type="predicted"/>
<evidence type="ECO:0000313" key="3">
    <source>
        <dbReference type="EMBL" id="KAG5638890.1"/>
    </source>
</evidence>
<comment type="caution">
    <text evidence="3">The sequence shown here is derived from an EMBL/GenBank/DDBJ whole genome shotgun (WGS) entry which is preliminary data.</text>
</comment>
<feature type="compositionally biased region" description="Basic and acidic residues" evidence="1">
    <location>
        <begin position="230"/>
        <end position="241"/>
    </location>
</feature>
<feature type="compositionally biased region" description="Acidic residues" evidence="1">
    <location>
        <begin position="242"/>
        <end position="253"/>
    </location>
</feature>
<dbReference type="AlphaFoldDB" id="A0A9P7G130"/>
<dbReference type="InterPro" id="IPR037548">
    <property type="entry name" value="Bqt4"/>
</dbReference>
<accession>A0A9P7G130</accession>
<dbReference type="PROSITE" id="PS51299">
    <property type="entry name" value="HTH_APSES"/>
    <property type="match status" value="1"/>
</dbReference>
<dbReference type="InterPro" id="IPR003163">
    <property type="entry name" value="Tscrpt_reg_HTH_APSES-type"/>
</dbReference>
<feature type="domain" description="HTH APSES-type" evidence="2">
    <location>
        <begin position="1"/>
        <end position="80"/>
    </location>
</feature>